<feature type="compositionally biased region" description="Pro residues" evidence="1">
    <location>
        <begin position="20"/>
        <end position="40"/>
    </location>
</feature>
<proteinExistence type="predicted"/>
<reference evidence="2 3" key="1">
    <citation type="journal article" date="2024" name="BMC Genomics">
        <title>Genome assembly of redclaw crayfish (Cherax quadricarinatus) provides insights into its immune adaptation and hypoxia tolerance.</title>
        <authorList>
            <person name="Liu Z."/>
            <person name="Zheng J."/>
            <person name="Li H."/>
            <person name="Fang K."/>
            <person name="Wang S."/>
            <person name="He J."/>
            <person name="Zhou D."/>
            <person name="Weng S."/>
            <person name="Chi M."/>
            <person name="Gu Z."/>
            <person name="He J."/>
            <person name="Li F."/>
            <person name="Wang M."/>
        </authorList>
    </citation>
    <scope>NUCLEOTIDE SEQUENCE [LARGE SCALE GENOMIC DNA]</scope>
    <source>
        <strain evidence="2">ZL_2023a</strain>
    </source>
</reference>
<keyword evidence="3" id="KW-1185">Reference proteome</keyword>
<feature type="region of interest" description="Disordered" evidence="1">
    <location>
        <begin position="1"/>
        <end position="40"/>
    </location>
</feature>
<organism evidence="2 3">
    <name type="scientific">Cherax quadricarinatus</name>
    <name type="common">Australian red claw crayfish</name>
    <dbReference type="NCBI Taxonomy" id="27406"/>
    <lineage>
        <taxon>Eukaryota</taxon>
        <taxon>Metazoa</taxon>
        <taxon>Ecdysozoa</taxon>
        <taxon>Arthropoda</taxon>
        <taxon>Crustacea</taxon>
        <taxon>Multicrustacea</taxon>
        <taxon>Malacostraca</taxon>
        <taxon>Eumalacostraca</taxon>
        <taxon>Eucarida</taxon>
        <taxon>Decapoda</taxon>
        <taxon>Pleocyemata</taxon>
        <taxon>Astacidea</taxon>
        <taxon>Parastacoidea</taxon>
        <taxon>Parastacidae</taxon>
        <taxon>Cherax</taxon>
    </lineage>
</organism>
<feature type="compositionally biased region" description="Low complexity" evidence="1">
    <location>
        <begin position="1"/>
        <end position="19"/>
    </location>
</feature>
<sequence length="117" mass="12233">MAWAAAAAPPTRPPAAAAPEPSPPPPLTSTMAPPPAWPGPAPPLHSCSPRLAIPAPARLTLLNCAVVQELPGSLSTAHYSLTLVYFFSSLLNFPQLTSFIQNHSFTSSQDLVTLVVI</sequence>
<name>A0AAW0XXK7_CHEQU</name>
<dbReference type="EMBL" id="JARKIK010000010">
    <property type="protein sequence ID" value="KAK8749132.1"/>
    <property type="molecule type" value="Genomic_DNA"/>
</dbReference>
<evidence type="ECO:0000256" key="1">
    <source>
        <dbReference type="SAM" id="MobiDB-lite"/>
    </source>
</evidence>
<comment type="caution">
    <text evidence="2">The sequence shown here is derived from an EMBL/GenBank/DDBJ whole genome shotgun (WGS) entry which is preliminary data.</text>
</comment>
<gene>
    <name evidence="2" type="ORF">OTU49_015695</name>
</gene>
<accession>A0AAW0XXK7</accession>
<dbReference type="Proteomes" id="UP001445076">
    <property type="component" value="Unassembled WGS sequence"/>
</dbReference>
<protein>
    <submittedName>
        <fullName evidence="2">Uncharacterized protein</fullName>
    </submittedName>
</protein>
<evidence type="ECO:0000313" key="2">
    <source>
        <dbReference type="EMBL" id="KAK8749132.1"/>
    </source>
</evidence>
<evidence type="ECO:0000313" key="3">
    <source>
        <dbReference type="Proteomes" id="UP001445076"/>
    </source>
</evidence>
<dbReference type="AlphaFoldDB" id="A0AAW0XXK7"/>